<keyword evidence="2" id="KW-0325">Glycoprotein</keyword>
<dbReference type="InterPro" id="IPR052063">
    <property type="entry name" value="Polysaccharide_Lyase_1"/>
</dbReference>
<dbReference type="PANTHER" id="PTHR42970:SF1">
    <property type="entry name" value="PECTATE LYASE C-RELATED"/>
    <property type="match status" value="1"/>
</dbReference>
<dbReference type="Gene3D" id="2.160.20.10">
    <property type="entry name" value="Single-stranded right-handed beta-helix, Pectin lyase-like"/>
    <property type="match status" value="1"/>
</dbReference>
<gene>
    <name evidence="4" type="ORF">FAZ19_18820</name>
</gene>
<dbReference type="OrthoDB" id="9814380at2"/>
<keyword evidence="5" id="KW-1185">Reference proteome</keyword>
<dbReference type="PROSITE" id="PS51257">
    <property type="entry name" value="PROKAR_LIPOPROTEIN"/>
    <property type="match status" value="1"/>
</dbReference>
<dbReference type="EMBL" id="SUKA01000006">
    <property type="protein sequence ID" value="TJY63626.1"/>
    <property type="molecule type" value="Genomic_DNA"/>
</dbReference>
<dbReference type="SUPFAM" id="SSF51126">
    <property type="entry name" value="Pectin lyase-like"/>
    <property type="match status" value="1"/>
</dbReference>
<dbReference type="GO" id="GO:0016829">
    <property type="term" value="F:lyase activity"/>
    <property type="evidence" value="ECO:0007669"/>
    <property type="project" value="UniProtKB-KW"/>
</dbReference>
<accession>A0A4U0GX82</accession>
<dbReference type="AlphaFoldDB" id="A0A4U0GX82"/>
<dbReference type="InterPro" id="IPR012334">
    <property type="entry name" value="Pectin_lyas_fold"/>
</dbReference>
<evidence type="ECO:0000256" key="3">
    <source>
        <dbReference type="SAM" id="SignalP"/>
    </source>
</evidence>
<keyword evidence="3" id="KW-0732">Signal</keyword>
<name>A0A4U0GX82_9SPHI</name>
<dbReference type="Proteomes" id="UP000309872">
    <property type="component" value="Unassembled WGS sequence"/>
</dbReference>
<reference evidence="4 5" key="1">
    <citation type="submission" date="2019-04" db="EMBL/GenBank/DDBJ databases">
        <title>Sphingobacterium olei sp. nov., isolated from oil-contaminated soil.</title>
        <authorList>
            <person name="Liu B."/>
        </authorList>
    </citation>
    <scope>NUCLEOTIDE SEQUENCE [LARGE SCALE GENOMIC DNA]</scope>
    <source>
        <strain evidence="4 5">Y3L14</strain>
    </source>
</reference>
<sequence length="491" mass="54144">MKVNKHRYLYLSIATLILLFACSKGGENEQETDNDNGFKPVEEEAFAFPEAEGFGRKVTGGRGGRVIKVTNLNDAGTGSLRAAVTASGPRIVVFEVSGTIELQSQLNIRNPHITLAGQTAPGDGITIKNYPVVLSTQNVIIRFMRFRMGDEKGVEADALGGFEQKDIMIDHCSMSWSTDECVSFYSNENFTLQWCVISESLRFSAHDKGAHGYGGIFGGFKASFHHNLIAHHDSRNPRFGERGGTDIARRSLVDYRNNVIYNWGGNSAYGGEGMHINLVNNYYKPGPATQNRANTRIYSIDKSKNPQEPMYDIWGKYYIAGNYFENQPAVTSNNWSNGVYNQFHNSYGIVSENDKVAMQQATPHDIENNVTTHTAQEAYEKVLLFAGASLKRDAVDIRVVDDVANKTYTAHGSSGDQYSRFGIIDSPGDVGGWPELSSGTVPLDTDGDGIPDEWEIANKLDPSKPNADGRNLSTAYDNIEVYINSLVNVKK</sequence>
<protein>
    <submittedName>
        <fullName evidence="4">Pectate lyase</fullName>
    </submittedName>
</protein>
<evidence type="ECO:0000313" key="5">
    <source>
        <dbReference type="Proteomes" id="UP000309872"/>
    </source>
</evidence>
<evidence type="ECO:0000313" key="4">
    <source>
        <dbReference type="EMBL" id="TJY63626.1"/>
    </source>
</evidence>
<dbReference type="PANTHER" id="PTHR42970">
    <property type="entry name" value="PECTATE LYASE C-RELATED"/>
    <property type="match status" value="1"/>
</dbReference>
<keyword evidence="4" id="KW-0456">Lyase</keyword>
<dbReference type="GO" id="GO:0046872">
    <property type="term" value="F:metal ion binding"/>
    <property type="evidence" value="ECO:0007669"/>
    <property type="project" value="UniProtKB-KW"/>
</dbReference>
<comment type="caution">
    <text evidence="4">The sequence shown here is derived from an EMBL/GenBank/DDBJ whole genome shotgun (WGS) entry which is preliminary data.</text>
</comment>
<organism evidence="4 5">
    <name type="scientific">Sphingobacterium alkalisoli</name>
    <dbReference type="NCBI Taxonomy" id="1874115"/>
    <lineage>
        <taxon>Bacteria</taxon>
        <taxon>Pseudomonadati</taxon>
        <taxon>Bacteroidota</taxon>
        <taxon>Sphingobacteriia</taxon>
        <taxon>Sphingobacteriales</taxon>
        <taxon>Sphingobacteriaceae</taxon>
        <taxon>Sphingobacterium</taxon>
    </lineage>
</organism>
<evidence type="ECO:0000256" key="2">
    <source>
        <dbReference type="ARBA" id="ARBA00023180"/>
    </source>
</evidence>
<proteinExistence type="predicted"/>
<keyword evidence="1" id="KW-0479">Metal-binding</keyword>
<feature type="chain" id="PRO_5020921881" evidence="3">
    <location>
        <begin position="27"/>
        <end position="491"/>
    </location>
</feature>
<dbReference type="InterPro" id="IPR011050">
    <property type="entry name" value="Pectin_lyase_fold/virulence"/>
</dbReference>
<evidence type="ECO:0000256" key="1">
    <source>
        <dbReference type="ARBA" id="ARBA00022723"/>
    </source>
</evidence>
<feature type="signal peptide" evidence="3">
    <location>
        <begin position="1"/>
        <end position="26"/>
    </location>
</feature>
<dbReference type="RefSeq" id="WP_136822300.1">
    <property type="nucleotide sequence ID" value="NZ_BMJX01000006.1"/>
</dbReference>